<sequence length="90" mass="10235">MFMFPGVGICGDCFPNVRCMFHNFIYHAQRPNPLFHRAGKSSYWTVLLRNCIPGGEKLVEEFMHTVTYEMHDFGCIELTLTLSAGFAGNL</sequence>
<accession>A0AAN9R3E6</accession>
<evidence type="ECO:0000313" key="2">
    <source>
        <dbReference type="Proteomes" id="UP001374584"/>
    </source>
</evidence>
<evidence type="ECO:0000313" key="1">
    <source>
        <dbReference type="EMBL" id="KAK7357887.1"/>
    </source>
</evidence>
<name>A0AAN9R3E6_PHACN</name>
<dbReference type="Proteomes" id="UP001374584">
    <property type="component" value="Unassembled WGS sequence"/>
</dbReference>
<keyword evidence="2" id="KW-1185">Reference proteome</keyword>
<dbReference type="EMBL" id="JAYMYR010000006">
    <property type="protein sequence ID" value="KAK7357887.1"/>
    <property type="molecule type" value="Genomic_DNA"/>
</dbReference>
<proteinExistence type="predicted"/>
<protein>
    <submittedName>
        <fullName evidence="1">Uncharacterized protein</fullName>
    </submittedName>
</protein>
<organism evidence="1 2">
    <name type="scientific">Phaseolus coccineus</name>
    <name type="common">Scarlet runner bean</name>
    <name type="synonym">Phaseolus multiflorus</name>
    <dbReference type="NCBI Taxonomy" id="3886"/>
    <lineage>
        <taxon>Eukaryota</taxon>
        <taxon>Viridiplantae</taxon>
        <taxon>Streptophyta</taxon>
        <taxon>Embryophyta</taxon>
        <taxon>Tracheophyta</taxon>
        <taxon>Spermatophyta</taxon>
        <taxon>Magnoliopsida</taxon>
        <taxon>eudicotyledons</taxon>
        <taxon>Gunneridae</taxon>
        <taxon>Pentapetalae</taxon>
        <taxon>rosids</taxon>
        <taxon>fabids</taxon>
        <taxon>Fabales</taxon>
        <taxon>Fabaceae</taxon>
        <taxon>Papilionoideae</taxon>
        <taxon>50 kb inversion clade</taxon>
        <taxon>NPAAA clade</taxon>
        <taxon>indigoferoid/millettioid clade</taxon>
        <taxon>Phaseoleae</taxon>
        <taxon>Phaseolus</taxon>
    </lineage>
</organism>
<reference evidence="1 2" key="1">
    <citation type="submission" date="2024-01" db="EMBL/GenBank/DDBJ databases">
        <title>The genomes of 5 underutilized Papilionoideae crops provide insights into root nodulation and disease resistanc.</title>
        <authorList>
            <person name="Jiang F."/>
        </authorList>
    </citation>
    <scope>NUCLEOTIDE SEQUENCE [LARGE SCALE GENOMIC DNA]</scope>
    <source>
        <strain evidence="1">JINMINGXINNONG_FW02</strain>
        <tissue evidence="1">Leaves</tissue>
    </source>
</reference>
<comment type="caution">
    <text evidence="1">The sequence shown here is derived from an EMBL/GenBank/DDBJ whole genome shotgun (WGS) entry which is preliminary data.</text>
</comment>
<gene>
    <name evidence="1" type="ORF">VNO80_17184</name>
</gene>
<dbReference type="AlphaFoldDB" id="A0AAN9R3E6"/>